<proteinExistence type="predicted"/>
<dbReference type="RefSeq" id="WP_021923623.1">
    <property type="nucleotide sequence ID" value="NZ_CVRS01000014.1"/>
</dbReference>
<evidence type="ECO:0000313" key="1">
    <source>
        <dbReference type="EMBL" id="CRL32332.1"/>
    </source>
</evidence>
<dbReference type="EMBL" id="CVRS01000014">
    <property type="protein sequence ID" value="CRL32332.1"/>
    <property type="molecule type" value="Genomic_DNA"/>
</dbReference>
<dbReference type="GeneID" id="75161799"/>
<dbReference type="AlphaFoldDB" id="A0A0M6WCD2"/>
<dbReference type="NCBIfam" id="TIGR03573">
    <property type="entry name" value="WbuX"/>
    <property type="match status" value="1"/>
</dbReference>
<dbReference type="Gene3D" id="3.40.50.620">
    <property type="entry name" value="HUPs"/>
    <property type="match status" value="1"/>
</dbReference>
<gene>
    <name evidence="1" type="ORF">RIL183_12761</name>
</gene>
<sequence>MIQYCKRCCLPSTKPHLSFDEEGICNACRNYENRKNVDWDERKKELLDILDRYRSKDGSNWDCIIPVSGGKDSTYQVVTMLELGMNPLCVTATTCDLTEIGRKNIENIKKMGVDYIEVTTNRVVRAKLNRIGLIEVGDISWPEHVSIFTVPVRMAVNFNVPLIIWGENSQNEYGGPAAAVENNVLDRRWLEEFGGMLGLRVNDLVGQEGITKKDLIPFTYPTDEELKRVGVTGIFLGYYIPWEGLHNVLVAKAHGFESWGKVVEGDYDDYENLDNYQAGIHEYFKYLKFGFGRCTDQASMHIRRGRISREEAMRVIKERDGAFRWTYLDKKLEDILAPLDITVDEFIKICDEFTNKKLFVTDKNGKLVKDKKGNLTKINYDNVDEGN</sequence>
<dbReference type="OrthoDB" id="702at2"/>
<protein>
    <submittedName>
        <fullName evidence="1">Pseudaminic acid biosynthesis protein PseA</fullName>
    </submittedName>
</protein>
<dbReference type="SUPFAM" id="SSF52402">
    <property type="entry name" value="Adenine nucleotide alpha hydrolases-like"/>
    <property type="match status" value="1"/>
</dbReference>
<reference evidence="2" key="1">
    <citation type="submission" date="2015-05" db="EMBL/GenBank/DDBJ databases">
        <authorList>
            <consortium name="Pathogen Informatics"/>
        </authorList>
    </citation>
    <scope>NUCLEOTIDE SEQUENCE [LARGE SCALE GENOMIC DNA]</scope>
    <source>
        <strain evidence="2">L1-83</strain>
    </source>
</reference>
<dbReference type="Proteomes" id="UP000049828">
    <property type="component" value="Unassembled WGS sequence"/>
</dbReference>
<name>A0A0M6WCD2_9FIRM</name>
<evidence type="ECO:0000313" key="2">
    <source>
        <dbReference type="Proteomes" id="UP000049828"/>
    </source>
</evidence>
<dbReference type="InterPro" id="IPR020022">
    <property type="entry name" value="N-acetyl_sugar_amidoTrfase"/>
</dbReference>
<accession>A0A0M6WCD2</accession>
<organism evidence="1 2">
    <name type="scientific">Roseburia inulinivorans</name>
    <dbReference type="NCBI Taxonomy" id="360807"/>
    <lineage>
        <taxon>Bacteria</taxon>
        <taxon>Bacillati</taxon>
        <taxon>Bacillota</taxon>
        <taxon>Clostridia</taxon>
        <taxon>Lachnospirales</taxon>
        <taxon>Lachnospiraceae</taxon>
        <taxon>Roseburia</taxon>
    </lineage>
</organism>
<dbReference type="InterPro" id="IPR014729">
    <property type="entry name" value="Rossmann-like_a/b/a_fold"/>
</dbReference>
<keyword evidence="2" id="KW-1185">Reference proteome</keyword>